<evidence type="ECO:0000313" key="2">
    <source>
        <dbReference type="Proteomes" id="UP000237347"/>
    </source>
</evidence>
<comment type="caution">
    <text evidence="1">The sequence shown here is derived from an EMBL/GenBank/DDBJ whole genome shotgun (WGS) entry which is preliminary data.</text>
</comment>
<organism evidence="1 2">
    <name type="scientific">Quercus suber</name>
    <name type="common">Cork oak</name>
    <dbReference type="NCBI Taxonomy" id="58331"/>
    <lineage>
        <taxon>Eukaryota</taxon>
        <taxon>Viridiplantae</taxon>
        <taxon>Streptophyta</taxon>
        <taxon>Embryophyta</taxon>
        <taxon>Tracheophyta</taxon>
        <taxon>Spermatophyta</taxon>
        <taxon>Magnoliopsida</taxon>
        <taxon>eudicotyledons</taxon>
        <taxon>Gunneridae</taxon>
        <taxon>Pentapetalae</taxon>
        <taxon>rosids</taxon>
        <taxon>fabids</taxon>
        <taxon>Fagales</taxon>
        <taxon>Fagaceae</taxon>
        <taxon>Quercus</taxon>
    </lineage>
</organism>
<keyword evidence="2" id="KW-1185">Reference proteome</keyword>
<accession>A0AAW0LTQ1</accession>
<proteinExistence type="predicted"/>
<dbReference type="EMBL" id="PKMF04000051">
    <property type="protein sequence ID" value="KAK7854865.1"/>
    <property type="molecule type" value="Genomic_DNA"/>
</dbReference>
<dbReference type="AlphaFoldDB" id="A0AAW0LTQ1"/>
<protein>
    <submittedName>
        <fullName evidence="1">Uncharacterized protein</fullName>
    </submittedName>
</protein>
<reference evidence="1 2" key="1">
    <citation type="journal article" date="2018" name="Sci. Data">
        <title>The draft genome sequence of cork oak.</title>
        <authorList>
            <person name="Ramos A.M."/>
            <person name="Usie A."/>
            <person name="Barbosa P."/>
            <person name="Barros P.M."/>
            <person name="Capote T."/>
            <person name="Chaves I."/>
            <person name="Simoes F."/>
            <person name="Abreu I."/>
            <person name="Carrasquinho I."/>
            <person name="Faro C."/>
            <person name="Guimaraes J.B."/>
            <person name="Mendonca D."/>
            <person name="Nobrega F."/>
            <person name="Rodrigues L."/>
            <person name="Saibo N.J.M."/>
            <person name="Varela M.C."/>
            <person name="Egas C."/>
            <person name="Matos J."/>
            <person name="Miguel C.M."/>
            <person name="Oliveira M.M."/>
            <person name="Ricardo C.P."/>
            <person name="Goncalves S."/>
        </authorList>
    </citation>
    <scope>NUCLEOTIDE SEQUENCE [LARGE SCALE GENOMIC DNA]</scope>
    <source>
        <strain evidence="2">cv. HL8</strain>
    </source>
</reference>
<evidence type="ECO:0000313" key="1">
    <source>
        <dbReference type="EMBL" id="KAK7854865.1"/>
    </source>
</evidence>
<sequence>MVIFTLPRSLLQDSIAFPHLYEESGSEGLQGGNMKEACSSERGSVDHCLLSPVINSSDETDLCLVGKRPLSLFLSHHCSTPVTSTSIFPLSTPNLDSRYLASPIIIGLVGKRTKSPKVFAPLSTLTLQEENVQSSFLPPEMSIANPLVSSTTMLQENHLKKRNIRKVKDTTTSQASKAISMVHDVQTSFFPPEMFVAYPMINSTTMFQESTSMSHLNQVGEKRICFLLFQGRIVKEILIGSHFASATSGYDENAAIVSTIGILV</sequence>
<gene>
    <name evidence="1" type="ORF">CFP56_030579</name>
</gene>
<name>A0AAW0LTQ1_QUESU</name>
<dbReference type="Proteomes" id="UP000237347">
    <property type="component" value="Unassembled WGS sequence"/>
</dbReference>